<evidence type="ECO:0000259" key="2">
    <source>
        <dbReference type="Pfam" id="PF08005"/>
    </source>
</evidence>
<proteinExistence type="predicted"/>
<feature type="compositionally biased region" description="Low complexity" evidence="1">
    <location>
        <begin position="1496"/>
        <end position="1513"/>
    </location>
</feature>
<feature type="compositionally biased region" description="Polar residues" evidence="1">
    <location>
        <begin position="1418"/>
        <end position="1433"/>
    </location>
</feature>
<dbReference type="Gene3D" id="2.60.120.820">
    <property type="entry name" value="PHR domain"/>
    <property type="match status" value="1"/>
</dbReference>
<dbReference type="InterPro" id="IPR014756">
    <property type="entry name" value="Ig_E-set"/>
</dbReference>
<evidence type="ECO:0000313" key="4">
    <source>
        <dbReference type="Proteomes" id="UP001217089"/>
    </source>
</evidence>
<dbReference type="Pfam" id="PF08005">
    <property type="entry name" value="PHR"/>
    <property type="match status" value="1"/>
</dbReference>
<organism evidence="3 4">
    <name type="scientific">Tegillarca granosa</name>
    <name type="common">Malaysian cockle</name>
    <name type="synonym">Anadara granosa</name>
    <dbReference type="NCBI Taxonomy" id="220873"/>
    <lineage>
        <taxon>Eukaryota</taxon>
        <taxon>Metazoa</taxon>
        <taxon>Spiralia</taxon>
        <taxon>Lophotrochozoa</taxon>
        <taxon>Mollusca</taxon>
        <taxon>Bivalvia</taxon>
        <taxon>Autobranchia</taxon>
        <taxon>Pteriomorphia</taxon>
        <taxon>Arcoida</taxon>
        <taxon>Arcoidea</taxon>
        <taxon>Arcidae</taxon>
        <taxon>Tegillarca</taxon>
    </lineage>
</organism>
<feature type="compositionally biased region" description="Polar residues" evidence="1">
    <location>
        <begin position="1368"/>
        <end position="1382"/>
    </location>
</feature>
<dbReference type="SUPFAM" id="SSF81296">
    <property type="entry name" value="E set domains"/>
    <property type="match status" value="1"/>
</dbReference>
<feature type="compositionally biased region" description="Polar residues" evidence="1">
    <location>
        <begin position="1470"/>
        <end position="1495"/>
    </location>
</feature>
<evidence type="ECO:0000256" key="1">
    <source>
        <dbReference type="SAM" id="MobiDB-lite"/>
    </source>
</evidence>
<accession>A0ABQ9DWM0</accession>
<feature type="compositionally biased region" description="Low complexity" evidence="1">
    <location>
        <begin position="1270"/>
        <end position="1305"/>
    </location>
</feature>
<feature type="compositionally biased region" description="Basic and acidic residues" evidence="1">
    <location>
        <begin position="1676"/>
        <end position="1697"/>
    </location>
</feature>
<dbReference type="InterPro" id="IPR038648">
    <property type="entry name" value="PHR_sf"/>
</dbReference>
<feature type="compositionally biased region" description="Polar residues" evidence="1">
    <location>
        <begin position="1240"/>
        <end position="1250"/>
    </location>
</feature>
<dbReference type="PANTHER" id="PTHR45943:SF1">
    <property type="entry name" value="E3 UBIQUITIN-PROTEIN LIGASE MYCBP2"/>
    <property type="match status" value="1"/>
</dbReference>
<dbReference type="EMBL" id="JARBDR010000923">
    <property type="protein sequence ID" value="KAJ8297427.1"/>
    <property type="molecule type" value="Genomic_DNA"/>
</dbReference>
<feature type="region of interest" description="Disordered" evidence="1">
    <location>
        <begin position="1771"/>
        <end position="1797"/>
    </location>
</feature>
<evidence type="ECO:0000313" key="3">
    <source>
        <dbReference type="EMBL" id="KAJ8297427.1"/>
    </source>
</evidence>
<name>A0ABQ9DWM0_TEGGR</name>
<feature type="compositionally biased region" description="Polar residues" evidence="1">
    <location>
        <begin position="1450"/>
        <end position="1459"/>
    </location>
</feature>
<feature type="compositionally biased region" description="Polar residues" evidence="1">
    <location>
        <begin position="2075"/>
        <end position="2095"/>
    </location>
</feature>
<feature type="compositionally biased region" description="Basic and acidic residues" evidence="1">
    <location>
        <begin position="1901"/>
        <end position="1910"/>
    </location>
</feature>
<feature type="region of interest" description="Disordered" evidence="1">
    <location>
        <begin position="1675"/>
        <end position="1720"/>
    </location>
</feature>
<feature type="compositionally biased region" description="Basic and acidic residues" evidence="1">
    <location>
        <begin position="1704"/>
        <end position="1716"/>
    </location>
</feature>
<feature type="region of interest" description="Disordered" evidence="1">
    <location>
        <begin position="2165"/>
        <end position="2190"/>
    </location>
</feature>
<dbReference type="InterPro" id="IPR012983">
    <property type="entry name" value="PHR"/>
</dbReference>
<feature type="compositionally biased region" description="Low complexity" evidence="1">
    <location>
        <begin position="1349"/>
        <end position="1359"/>
    </location>
</feature>
<keyword evidence="4" id="KW-1185">Reference proteome</keyword>
<dbReference type="Gene3D" id="1.10.10.2360">
    <property type="match status" value="1"/>
</dbReference>
<feature type="compositionally biased region" description="Basic residues" evidence="1">
    <location>
        <begin position="1911"/>
        <end position="1920"/>
    </location>
</feature>
<comment type="caution">
    <text evidence="3">The sequence shown here is derived from an EMBL/GenBank/DDBJ whole genome shotgun (WGS) entry which is preliminary data.</text>
</comment>
<gene>
    <name evidence="3" type="ORF">KUTeg_023958</name>
</gene>
<dbReference type="Proteomes" id="UP001217089">
    <property type="component" value="Unassembled WGS sequence"/>
</dbReference>
<sequence>MAEEVQPTSKVRIFLSEPPGSVDFLPLEEEILLECHKTFKVCFHAFYPTGNLKWLCLCDLLSRLDPDMMNAGGYGRLLAAVMEAMCHPTIKLTSIMPINCEPQTEEILRRQSVVMDDNTNSVARLSEVHKYPVLVGHMTYRIETTGIGGSQVSFKEVLDKLLMILILPIRQELNKETPLYPSVLVANTCSVLSTIVGELAATSTGLETDFATTSRPLLVTPNRFTRTSQRAYWNTGNGSPDAISFTVDKPGIVIAGVCVYGGGGEGHYDNEYELELLDDQSEGLNDPSPSQRWNSIELVKGTYGAEDCVNDIAEIKFDRPVPIKEGVKYTVRLRNHGPRTLNGDGGIGVVKCPDGTTVTFTACSLSTNGTSHMRGQIPQLLYYSAPQEGENHQENNKSLAELQARKNAIDIVSAICRVATDVLHRAHSLNAEELKEILGKSHLFSSLLPLTLAYVGPVASQDPRGAVQVLGMIQEILPAVANINNKISPPPPNIDSTVEANGGTTSHHYAVVESDHPYKPATVSNYKVTFPDSVQWMVLEFDPQCGTAQAEDTLQLFIPAPQKNDVMTQSSSSQGDDDLKTKPSQWPVLKKFSGVENWPRYAVIIPGNEVTFSLETASDYVKDDKACFYGFKCVIVGYEWKNKIGESISQLERELVYLGGMCTASLIKKDIGLPPVSVEELDEDMDYVEEGSQLVFNSHSALLGKGFALSHPPTIMQALEGNLPFCWQSNERSFLKDFVACNPGTSGGRLARWLQPDSYLDPSQCEILYSKEDLKCSWPAVISVLTKDQYGELVHVPNLKVEVKAVPIDLGPMGDDSKKMRRLSRADEGNMNFGGHPPPCLETSYEPTVKDKKDVFHAISMMKAYENYSFEELRFAAPAVPRPSENMLVRTSNDGTYSAHWTPGSVGFYNIHVNIDGFDTGEVYKVEVKDPPQGITPPSQGDKKSQRQTKMRRFVAKYSAGLRVRTNPSLQSEQIGIVPPEGIISFIDEIHNDDGVWIRLSQESIRECCTNGHIEGWCLQYNQRLGKVLLVPIEEPKSIVDEMIKETIMRKLPEIVRAEAAKPKRGPGVYEVLKCGSFGHNIRSRPSLKATPIGMLTLGDRITAIEDSTNQDGTWIKLDQESIDQYCQNKNSEAWSLVSGREGISYLQHENDISEEGIMNESDPFAFSMSAGSKGFNFGQQITPMTPASFFGATPVASGPFGRSASLPGAVFAFGQGSPVFPSFGQHPTHPPPTFGLGTGTNYDTYTPPSLNKDPHMKRNQSMPATSSMTSKSTPIPFSSKPSSTSKQDSSPSRSKSPASGSPKSSRLEGNSIPPELQGVSVRELVKALGESRANANGPTPVPSPPGTPKKSGSRSSSPHLAADLQGSPRTGSPIRSISPKLQKSDSKSRVSESSSQASLKDEMFSTPPDSPILPRQAQLQREASFDKSSQSPPGSPSTRRRHSSMGVLGSTQQDSSLVGLQPSHARKSSLGSPRHTSPARTSGSPQRRGSSPHLSASPSPRSGSPAQGQSSGELYFSIGSSSPKEESLRMSPKSNRKDRGRQLRSKRERAASPSTRDVTQLGRARSSSASMIHEKVKDPVKEAFSPSVAECLRAVFAAFLWHEGIVHDAMACATFLKFHPNLQKEMSKFAKIKKQEKIRTRHATESSKELAKKKENMNINEARVRFNLEPQFLRSDSEKSDKSDKSDKSEKSDKGEITPVADVKSKKPVERHKSESNVSFLNESQEFKNKDSQLPPTLHHLVYFWEELSLSILKVINQGVIYPSPAVALKAKKGEKKEKEKDKEKKGKKKKEAKPEWRANAVAVGDAIAGVFGGGAMGGALGGDKSETLCELCGGTFPHPVTYHMRQTHAGCGRHAGGLGYNSSGSYCGGWAGNCGEGGFGGSSWYLICERCRDKYLKEKRQSQKDKDKSKKMKKKSNLSRHQAILSPQEPHFILRNNAMFLLDLASASGFSLPPQKNKKHQRMSRSDILLPSVYEEYGSELNPFPATPFTYLILQGAQNSDSAFADDFYIDADERVFVRSGSLSITQRSAVPTRPRLPTEPRHSPLARSGSLGQDLRPSMCHMSPPSPKDLTSPANSTSSDTPIAKSAGTSPDSELEAAYKKSAFQRSISEIVSDNDDGQGNERSRYFSSRRRNNSGGVGDGGMSLLKHPSAAMTKLITSVDKGGASSVGRRRAGTTKTSPLFYNTKA</sequence>
<feature type="region of interest" description="Disordered" evidence="1">
    <location>
        <begin position="2029"/>
        <end position="2100"/>
    </location>
</feature>
<protein>
    <recommendedName>
        <fullName evidence="2">PHR domain-containing protein</fullName>
    </recommendedName>
</protein>
<dbReference type="PANTHER" id="PTHR45943">
    <property type="entry name" value="E3 UBIQUITIN-PROTEIN LIGASE MYCBP2"/>
    <property type="match status" value="1"/>
</dbReference>
<feature type="compositionally biased region" description="Polar residues" evidence="1">
    <location>
        <begin position="2178"/>
        <end position="2190"/>
    </location>
</feature>
<reference evidence="3 4" key="1">
    <citation type="submission" date="2022-12" db="EMBL/GenBank/DDBJ databases">
        <title>Chromosome-level genome of Tegillarca granosa.</title>
        <authorList>
            <person name="Kim J."/>
        </authorList>
    </citation>
    <scope>NUCLEOTIDE SEQUENCE [LARGE SCALE GENOMIC DNA]</scope>
    <source>
        <strain evidence="3">Teg-2019</strain>
        <tissue evidence="3">Adductor muscle</tissue>
    </source>
</reference>
<feature type="region of interest" description="Disordered" evidence="1">
    <location>
        <begin position="1901"/>
        <end position="1922"/>
    </location>
</feature>
<feature type="compositionally biased region" description="Basic and acidic residues" evidence="1">
    <location>
        <begin position="1776"/>
        <end position="1786"/>
    </location>
</feature>
<feature type="region of interest" description="Disordered" evidence="1">
    <location>
        <begin position="1634"/>
        <end position="1657"/>
    </location>
</feature>
<feature type="compositionally biased region" description="Polar residues" evidence="1">
    <location>
        <begin position="1260"/>
        <end position="1269"/>
    </location>
</feature>
<feature type="region of interest" description="Disordered" evidence="1">
    <location>
        <begin position="2113"/>
        <end position="2148"/>
    </location>
</feature>
<feature type="region of interest" description="Disordered" evidence="1">
    <location>
        <begin position="1223"/>
        <end position="1571"/>
    </location>
</feature>
<feature type="domain" description="PHR" evidence="2">
    <location>
        <begin position="222"/>
        <end position="383"/>
    </location>
</feature>